<comment type="caution">
    <text evidence="5">The sequence shown here is derived from an EMBL/GenBank/DDBJ whole genome shotgun (WGS) entry which is preliminary data.</text>
</comment>
<dbReference type="GO" id="GO:0005829">
    <property type="term" value="C:cytosol"/>
    <property type="evidence" value="ECO:0007669"/>
    <property type="project" value="TreeGrafter"/>
</dbReference>
<dbReference type="CDD" id="cd01310">
    <property type="entry name" value="TatD_DNAse"/>
    <property type="match status" value="1"/>
</dbReference>
<keyword evidence="3" id="KW-0378">Hydrolase</keyword>
<dbReference type="EMBL" id="VTXL01000009">
    <property type="protein sequence ID" value="NOJ13440.1"/>
    <property type="molecule type" value="Genomic_DNA"/>
</dbReference>
<evidence type="ECO:0000256" key="1">
    <source>
        <dbReference type="ARBA" id="ARBA00009275"/>
    </source>
</evidence>
<feature type="binding site" evidence="4">
    <location>
        <position position="190"/>
    </location>
    <ligand>
        <name>a divalent metal cation</name>
        <dbReference type="ChEBI" id="CHEBI:60240"/>
        <label>2</label>
    </ligand>
</feature>
<dbReference type="PANTHER" id="PTHR46124:SF3">
    <property type="entry name" value="HYDROLASE"/>
    <property type="match status" value="1"/>
</dbReference>
<name>A0A7Y4D6G6_VIBSP</name>
<dbReference type="InterPro" id="IPR032466">
    <property type="entry name" value="Metal_Hydrolase"/>
</dbReference>
<feature type="binding site" evidence="4">
    <location>
        <position position="166"/>
    </location>
    <ligand>
        <name>a divalent metal cation</name>
        <dbReference type="ChEBI" id="CHEBI:60240"/>
        <label>2</label>
    </ligand>
</feature>
<feature type="binding site" evidence="4">
    <location>
        <position position="240"/>
    </location>
    <ligand>
        <name>a divalent metal cation</name>
        <dbReference type="ChEBI" id="CHEBI:60240"/>
        <label>1</label>
    </ligand>
</feature>
<sequence length="293" mass="33355">MLLIVVIPKGNKQRVGKMTQKISNFPLFDTHCHADFEAFEQNIVIDQGATPDQSIDSYLKEAKQAQVEKILIPSIGQSNWSKLDKIAQSYPNVYYALGFHPYFLEQANGEQFSELRQLLSSKNSQCVAIGECGLDFFVDVEREKQERFFIQQMELAKAFELPLIIHERKSYNRLIELLKQHKFTFGGVIHGFSGSEQQALAWIKLGFYIGVGGTITYPRAQKTRTTIAKLPLECLVLETDAPDMPMYGNQGNVNHSKHLVTILNELFLLRKEPKQSIATQIWQSSHRAFGICE</sequence>
<dbReference type="PIRSF" id="PIRSF005902">
    <property type="entry name" value="DNase_TatD"/>
    <property type="match status" value="1"/>
</dbReference>
<dbReference type="InterPro" id="IPR018228">
    <property type="entry name" value="DNase_TatD-rel_CS"/>
</dbReference>
<dbReference type="AlphaFoldDB" id="A0A7Y4D6G6"/>
<dbReference type="GO" id="GO:0046872">
    <property type="term" value="F:metal ion binding"/>
    <property type="evidence" value="ECO:0007669"/>
    <property type="project" value="UniProtKB-KW"/>
</dbReference>
<protein>
    <submittedName>
        <fullName evidence="5">TatD family deoxyribonuclease</fullName>
    </submittedName>
</protein>
<accession>A0A7Y4D6G6</accession>
<keyword evidence="2 4" id="KW-0479">Metal-binding</keyword>
<evidence type="ECO:0000256" key="3">
    <source>
        <dbReference type="ARBA" id="ARBA00022801"/>
    </source>
</evidence>
<reference evidence="5 6" key="1">
    <citation type="submission" date="2019-09" db="EMBL/GenBank/DDBJ databases">
        <title>Draft genome sequencing and comparative genomics of hatchery-associated Vibrios.</title>
        <authorList>
            <person name="Kehlet-Delgado H."/>
            <person name="Mueller R.S."/>
        </authorList>
    </citation>
    <scope>NUCLEOTIDE SEQUENCE [LARGE SCALE GENOMIC DNA]</scope>
    <source>
        <strain evidence="5 6">99-70-13A3</strain>
    </source>
</reference>
<dbReference type="InterPro" id="IPR001130">
    <property type="entry name" value="TatD-like"/>
</dbReference>
<gene>
    <name evidence="5" type="ORF">F0234_11805</name>
</gene>
<evidence type="ECO:0000313" key="5">
    <source>
        <dbReference type="EMBL" id="NOJ13440.1"/>
    </source>
</evidence>
<dbReference type="PROSITE" id="PS01091">
    <property type="entry name" value="TATD_3"/>
    <property type="match status" value="1"/>
</dbReference>
<comment type="similarity">
    <text evidence="1">Belongs to the metallo-dependent hydrolases superfamily. TatD-type hydrolase family.</text>
</comment>
<dbReference type="Proteomes" id="UP000519158">
    <property type="component" value="Unassembled WGS sequence"/>
</dbReference>
<dbReference type="Pfam" id="PF01026">
    <property type="entry name" value="TatD_DNase"/>
    <property type="match status" value="1"/>
</dbReference>
<evidence type="ECO:0000313" key="6">
    <source>
        <dbReference type="Proteomes" id="UP000519158"/>
    </source>
</evidence>
<organism evidence="5 6">
    <name type="scientific">Vibrio splendidus</name>
    <dbReference type="NCBI Taxonomy" id="29497"/>
    <lineage>
        <taxon>Bacteria</taxon>
        <taxon>Pseudomonadati</taxon>
        <taxon>Pseudomonadota</taxon>
        <taxon>Gammaproteobacteria</taxon>
        <taxon>Vibrionales</taxon>
        <taxon>Vibrionaceae</taxon>
        <taxon>Vibrio</taxon>
    </lineage>
</organism>
<evidence type="ECO:0000256" key="4">
    <source>
        <dbReference type="PIRSR" id="PIRSR005902-1"/>
    </source>
</evidence>
<evidence type="ECO:0000256" key="2">
    <source>
        <dbReference type="ARBA" id="ARBA00022723"/>
    </source>
</evidence>
<dbReference type="PANTHER" id="PTHR46124">
    <property type="entry name" value="D-AMINOACYL-TRNA DEACYLASE"/>
    <property type="match status" value="1"/>
</dbReference>
<feature type="binding site" evidence="4">
    <location>
        <position position="33"/>
    </location>
    <ligand>
        <name>a divalent metal cation</name>
        <dbReference type="ChEBI" id="CHEBI:60240"/>
        <label>1</label>
    </ligand>
</feature>
<dbReference type="SUPFAM" id="SSF51556">
    <property type="entry name" value="Metallo-dependent hydrolases"/>
    <property type="match status" value="1"/>
</dbReference>
<dbReference type="GO" id="GO:0016788">
    <property type="term" value="F:hydrolase activity, acting on ester bonds"/>
    <property type="evidence" value="ECO:0007669"/>
    <property type="project" value="InterPro"/>
</dbReference>
<feature type="binding site" evidence="4">
    <location>
        <position position="131"/>
    </location>
    <ligand>
        <name>a divalent metal cation</name>
        <dbReference type="ChEBI" id="CHEBI:60240"/>
        <label>1</label>
    </ligand>
</feature>
<dbReference type="Gene3D" id="3.20.20.140">
    <property type="entry name" value="Metal-dependent hydrolases"/>
    <property type="match status" value="1"/>
</dbReference>
<feature type="binding site" evidence="4">
    <location>
        <position position="31"/>
    </location>
    <ligand>
        <name>a divalent metal cation</name>
        <dbReference type="ChEBI" id="CHEBI:60240"/>
        <label>1</label>
    </ligand>
</feature>
<proteinExistence type="inferred from homology"/>
<dbReference type="FunFam" id="3.20.20.140:FF:000005">
    <property type="entry name" value="TatD family hydrolase"/>
    <property type="match status" value="1"/>
</dbReference>